<dbReference type="PROSITE" id="PS50865">
    <property type="entry name" value="ZF_MYND_2"/>
    <property type="match status" value="1"/>
</dbReference>
<name>A0A150GUF2_GONPE</name>
<feature type="region of interest" description="Disordered" evidence="5">
    <location>
        <begin position="313"/>
        <end position="386"/>
    </location>
</feature>
<feature type="domain" description="MYND-type" evidence="6">
    <location>
        <begin position="905"/>
        <end position="950"/>
    </location>
</feature>
<keyword evidence="1" id="KW-0479">Metal-binding</keyword>
<evidence type="ECO:0000259" key="6">
    <source>
        <dbReference type="PROSITE" id="PS50865"/>
    </source>
</evidence>
<evidence type="ECO:0000313" key="8">
    <source>
        <dbReference type="Proteomes" id="UP000075714"/>
    </source>
</evidence>
<evidence type="ECO:0000256" key="3">
    <source>
        <dbReference type="ARBA" id="ARBA00022833"/>
    </source>
</evidence>
<evidence type="ECO:0000256" key="5">
    <source>
        <dbReference type="SAM" id="MobiDB-lite"/>
    </source>
</evidence>
<evidence type="ECO:0000256" key="4">
    <source>
        <dbReference type="PROSITE-ProRule" id="PRU00134"/>
    </source>
</evidence>
<gene>
    <name evidence="7" type="ORF">GPECTOR_7g947</name>
</gene>
<feature type="compositionally biased region" description="Gly residues" evidence="5">
    <location>
        <begin position="377"/>
        <end position="386"/>
    </location>
</feature>
<sequence length="959" mass="97366">MPALEVLRVALLLKEPDGYPPDKPLPKSAIKLTLSNDLIPKICNVLRLLLGPVSELAARPPTDWGARTALVEAFHMAGWAIMYTMFVSQLLPVLPDRPETSRLFAQLSDESLLQRFADWSRLAETVGWGLADFQVDATAAPPDAQSRPKAYRARNTSYEAPSTFSIADNVTGSGGHNNAATLVSNASFTVKNLVEYACKSSHASAAPRLPLLAATLHRTQLLAAVSSALRSAPALPFWGSGGADGPVEAAAVAYAGSLDSLLFTTSALAKHVVSAPAAVGAVPYVLELLSGGELQRLLLEEMERVAELYEEEAGMASSEAGGPHGATALSPSSSQPSIDGGPVSGSRYGGGSGGGPAARRRSSGSPAAASTTAAGGTADGGTRGPGGGWPLFDASVAPPLWRGAALLPGMYEAWGWGLAAVARRIVRAIKGGGGSSGGSAEVKGALLSAQELLISGQQLMGASLPDPRAGWPALSPALREDVVRRLAGAGQLRSWDTALRLAAESGDARLLGSAVSALLPSVELFMVPLLREAMRPRPLSAAAATAACPVAGAGAPAAGFPPSSLLLPPPVPVTDLWDGARELGWLVTAAKLVSQHDWKHSGGRVHSGEASSSWGFLSLRGALRSVALGPAGLPALLTELAAEPAAVAEAAAAGAHAGTGPDPRVLALLEGVALAARAVFATSHLVCAESTTAVLPSTASEVTALRSATRLLPPPAVLGAEPLLPLGAAAAALRALMAKGGSGTVPNAVASAARRLAQSVVTALAELAAEPVLEPYPVGAAAAADPLAAPPALRWQPPLLDATAGMGVGEVAAAVAAFSPRSAKQLARLQAAAEEASAAPPPPAQSSPLLAVARELLQAAVDPSAAAGDPAVAALERIDRPRLAGLLPPPGCRLWPPTALRVCCNPACGDLTGDCEAGLKLRLCAGCEAARYCGAACQWQHWASGHKADCTRLKRGSWG</sequence>
<dbReference type="Proteomes" id="UP000075714">
    <property type="component" value="Unassembled WGS sequence"/>
</dbReference>
<dbReference type="AlphaFoldDB" id="A0A150GUF2"/>
<dbReference type="InterPro" id="IPR002893">
    <property type="entry name" value="Znf_MYND"/>
</dbReference>
<feature type="compositionally biased region" description="Gly residues" evidence="5">
    <location>
        <begin position="347"/>
        <end position="356"/>
    </location>
</feature>
<dbReference type="GO" id="GO:0008270">
    <property type="term" value="F:zinc ion binding"/>
    <property type="evidence" value="ECO:0007669"/>
    <property type="project" value="UniProtKB-KW"/>
</dbReference>
<accession>A0A150GUF2</accession>
<keyword evidence="8" id="KW-1185">Reference proteome</keyword>
<evidence type="ECO:0000313" key="7">
    <source>
        <dbReference type="EMBL" id="KXZ53497.1"/>
    </source>
</evidence>
<dbReference type="Pfam" id="PF01753">
    <property type="entry name" value="zf-MYND"/>
    <property type="match status" value="1"/>
</dbReference>
<evidence type="ECO:0000256" key="2">
    <source>
        <dbReference type="ARBA" id="ARBA00022771"/>
    </source>
</evidence>
<keyword evidence="2 4" id="KW-0863">Zinc-finger</keyword>
<comment type="caution">
    <text evidence="7">The sequence shown here is derived from an EMBL/GenBank/DDBJ whole genome shotgun (WGS) entry which is preliminary data.</text>
</comment>
<proteinExistence type="predicted"/>
<dbReference type="SUPFAM" id="SSF144232">
    <property type="entry name" value="HIT/MYND zinc finger-like"/>
    <property type="match status" value="1"/>
</dbReference>
<reference evidence="8" key="1">
    <citation type="journal article" date="2016" name="Nat. Commun.">
        <title>The Gonium pectorale genome demonstrates co-option of cell cycle regulation during the evolution of multicellularity.</title>
        <authorList>
            <person name="Hanschen E.R."/>
            <person name="Marriage T.N."/>
            <person name="Ferris P.J."/>
            <person name="Hamaji T."/>
            <person name="Toyoda A."/>
            <person name="Fujiyama A."/>
            <person name="Neme R."/>
            <person name="Noguchi H."/>
            <person name="Minakuchi Y."/>
            <person name="Suzuki M."/>
            <person name="Kawai-Toyooka H."/>
            <person name="Smith D.R."/>
            <person name="Sparks H."/>
            <person name="Anderson J."/>
            <person name="Bakaric R."/>
            <person name="Luria V."/>
            <person name="Karger A."/>
            <person name="Kirschner M.W."/>
            <person name="Durand P.M."/>
            <person name="Michod R.E."/>
            <person name="Nozaki H."/>
            <person name="Olson B.J."/>
        </authorList>
    </citation>
    <scope>NUCLEOTIDE SEQUENCE [LARGE SCALE GENOMIC DNA]</scope>
    <source>
        <strain evidence="8">NIES-2863</strain>
    </source>
</reference>
<dbReference type="EMBL" id="LSYV01000008">
    <property type="protein sequence ID" value="KXZ53497.1"/>
    <property type="molecule type" value="Genomic_DNA"/>
</dbReference>
<dbReference type="Gene3D" id="6.10.140.2220">
    <property type="match status" value="1"/>
</dbReference>
<keyword evidence="3" id="KW-0862">Zinc</keyword>
<protein>
    <recommendedName>
        <fullName evidence="6">MYND-type domain-containing protein</fullName>
    </recommendedName>
</protein>
<organism evidence="7 8">
    <name type="scientific">Gonium pectorale</name>
    <name type="common">Green alga</name>
    <dbReference type="NCBI Taxonomy" id="33097"/>
    <lineage>
        <taxon>Eukaryota</taxon>
        <taxon>Viridiplantae</taxon>
        <taxon>Chlorophyta</taxon>
        <taxon>core chlorophytes</taxon>
        <taxon>Chlorophyceae</taxon>
        <taxon>CS clade</taxon>
        <taxon>Chlamydomonadales</taxon>
        <taxon>Volvocaceae</taxon>
        <taxon>Gonium</taxon>
    </lineage>
</organism>
<feature type="compositionally biased region" description="Low complexity" evidence="5">
    <location>
        <begin position="363"/>
        <end position="376"/>
    </location>
</feature>
<evidence type="ECO:0000256" key="1">
    <source>
        <dbReference type="ARBA" id="ARBA00022723"/>
    </source>
</evidence>